<keyword evidence="4" id="KW-1185">Reference proteome</keyword>
<dbReference type="KEGG" id="pect:BN1012_Phect489"/>
<evidence type="ECO:0000256" key="1">
    <source>
        <dbReference type="ARBA" id="ARBA00022801"/>
    </source>
</evidence>
<dbReference type="HOGENOM" id="CLU_048587_1_0_5"/>
<dbReference type="AlphaFoldDB" id="X5M6N3"/>
<name>X5M6N3_9HYPH</name>
<dbReference type="PANTHER" id="PTHR22946">
    <property type="entry name" value="DIENELACTONE HYDROLASE DOMAIN-CONTAINING PROTEIN-RELATED"/>
    <property type="match status" value="1"/>
</dbReference>
<dbReference type="EMBL" id="HG966617">
    <property type="protein sequence ID" value="CDO58703.1"/>
    <property type="molecule type" value="Genomic_DNA"/>
</dbReference>
<dbReference type="RefSeq" id="WP_043949587.1">
    <property type="nucleotide sequence ID" value="NZ_HG966617.1"/>
</dbReference>
<dbReference type="InterPro" id="IPR029058">
    <property type="entry name" value="AB_hydrolase_fold"/>
</dbReference>
<dbReference type="InterPro" id="IPR050261">
    <property type="entry name" value="FrsA_esterase"/>
</dbReference>
<keyword evidence="1" id="KW-0378">Hydrolase</keyword>
<feature type="domain" description="Serine aminopeptidase S33" evidence="2">
    <location>
        <begin position="29"/>
        <end position="258"/>
    </location>
</feature>
<evidence type="ECO:0000313" key="3">
    <source>
        <dbReference type="EMBL" id="CDO58703.1"/>
    </source>
</evidence>
<protein>
    <recommendedName>
        <fullName evidence="2">Serine aminopeptidase S33 domain-containing protein</fullName>
    </recommendedName>
</protein>
<dbReference type="SUPFAM" id="SSF53474">
    <property type="entry name" value="alpha/beta-Hydrolases"/>
    <property type="match status" value="1"/>
</dbReference>
<proteinExistence type="predicted"/>
<dbReference type="Gene3D" id="3.40.50.1820">
    <property type="entry name" value="alpha/beta hydrolase"/>
    <property type="match status" value="1"/>
</dbReference>
<dbReference type="Pfam" id="PF12146">
    <property type="entry name" value="Hydrolase_4"/>
    <property type="match status" value="1"/>
</dbReference>
<dbReference type="GO" id="GO:0052689">
    <property type="term" value="F:carboxylic ester hydrolase activity"/>
    <property type="evidence" value="ECO:0007669"/>
    <property type="project" value="UniProtKB-ARBA"/>
</dbReference>
<gene>
    <name evidence="3" type="ORF">BN1012_Phect489</name>
</gene>
<dbReference type="OrthoDB" id="217645at2"/>
<dbReference type="PANTHER" id="PTHR22946:SF9">
    <property type="entry name" value="POLYKETIDE TRANSFERASE AF380"/>
    <property type="match status" value="1"/>
</dbReference>
<evidence type="ECO:0000313" key="4">
    <source>
        <dbReference type="Proteomes" id="UP000032160"/>
    </source>
</evidence>
<evidence type="ECO:0000259" key="2">
    <source>
        <dbReference type="Pfam" id="PF12146"/>
    </source>
</evidence>
<dbReference type="STRING" id="1458461.BN1012_Phect489"/>
<dbReference type="InterPro" id="IPR022742">
    <property type="entry name" value="Hydrolase_4"/>
</dbReference>
<accession>X5M6N3</accession>
<dbReference type="Proteomes" id="UP000032160">
    <property type="component" value="Chromosome I"/>
</dbReference>
<reference evidence="3 4" key="1">
    <citation type="journal article" date="2014" name="Front. Genet.">
        <title>Genome and metabolic network of "Candidatus Phaeomarinobacter ectocarpi" Ec32, a new candidate genus of Alphaproteobacteria frequently associated with brown algae.</title>
        <authorList>
            <person name="Dittami S.M."/>
            <person name="Barbeyron T."/>
            <person name="Boyen C."/>
            <person name="Cambefort J."/>
            <person name="Collet G."/>
            <person name="Delage L."/>
            <person name="Gobet A."/>
            <person name="Groisillier A."/>
            <person name="Leblanc C."/>
            <person name="Michel G."/>
            <person name="Scornet D."/>
            <person name="Siegel A."/>
            <person name="Tapia J.E."/>
            <person name="Tonon T."/>
        </authorList>
    </citation>
    <scope>NUCLEOTIDE SEQUENCE [LARGE SCALE GENOMIC DNA]</scope>
    <source>
        <strain evidence="3 4">Ec32</strain>
    </source>
</reference>
<organism evidence="3 4">
    <name type="scientific">Candidatus Phaeomarinibacter ectocarpi</name>
    <dbReference type="NCBI Taxonomy" id="1458461"/>
    <lineage>
        <taxon>Bacteria</taxon>
        <taxon>Pseudomonadati</taxon>
        <taxon>Pseudomonadota</taxon>
        <taxon>Alphaproteobacteria</taxon>
        <taxon>Hyphomicrobiales</taxon>
        <taxon>Parvibaculaceae</taxon>
        <taxon>Candidatus Phaeomarinibacter</taxon>
    </lineage>
</organism>
<sequence>MGHQRRDISFASDGDICRGWFYQPDGTTPTPVVVMAHGFSAERTFRLPAYAEKFAAAGIAVLLFDYRNFGDSDGSPRFLVDPDRHVEDWRQALAYARSLPDVDNDRIALWGSSFSGGHVITLAAEDHAIKAIVAQVPYVGGLEVSLSIGNTLKAGASILADKIAAMFGGAVTIPIVGPEGAFACMASSEAMQFLDIVDDSSAWNNRVPARALLTLGSYQPRDVAPQVTCPALIVVGETDETTPPDLAHAAAATMPAAEVSSFDAGHFEVYLPPLFDDVVGQQTQFLTRHLL</sequence>